<reference evidence="1" key="1">
    <citation type="journal article" date="2021" name="Proc. Natl. Acad. Sci. U.S.A.">
        <title>A Catalog of Tens of Thousands of Viruses from Human Metagenomes Reveals Hidden Associations with Chronic Diseases.</title>
        <authorList>
            <person name="Tisza M.J."/>
            <person name="Buck C.B."/>
        </authorList>
    </citation>
    <scope>NUCLEOTIDE SEQUENCE</scope>
    <source>
        <strain evidence="1">CtXOZ1</strain>
    </source>
</reference>
<protein>
    <submittedName>
        <fullName evidence="1">Uncharacterized protein</fullName>
    </submittedName>
</protein>
<evidence type="ECO:0000313" key="1">
    <source>
        <dbReference type="EMBL" id="DAD67255.1"/>
    </source>
</evidence>
<name>A0A8S5LBE2_9CAUD</name>
<proteinExistence type="predicted"/>
<accession>A0A8S5LBE2</accession>
<dbReference type="EMBL" id="BK014672">
    <property type="protein sequence ID" value="DAD67255.1"/>
    <property type="molecule type" value="Genomic_DNA"/>
</dbReference>
<organism evidence="1">
    <name type="scientific">Siphoviridae sp. ctXOZ1</name>
    <dbReference type="NCBI Taxonomy" id="2823585"/>
    <lineage>
        <taxon>Viruses</taxon>
        <taxon>Duplodnaviria</taxon>
        <taxon>Heunggongvirae</taxon>
        <taxon>Uroviricota</taxon>
        <taxon>Caudoviricetes</taxon>
    </lineage>
</organism>
<sequence>MLTTCTLYYPRTGVRELYHIRLVSTTPLPPLSRACLAL</sequence>